<gene>
    <name evidence="3" type="ORF">ECC02_012058</name>
</gene>
<feature type="region of interest" description="Disordered" evidence="1">
    <location>
        <begin position="1"/>
        <end position="21"/>
    </location>
</feature>
<dbReference type="EMBL" id="JABDHM010000345">
    <property type="protein sequence ID" value="KAF5215263.1"/>
    <property type="molecule type" value="Genomic_DNA"/>
</dbReference>
<feature type="transmembrane region" description="Helical" evidence="2">
    <location>
        <begin position="81"/>
        <end position="102"/>
    </location>
</feature>
<dbReference type="VEuPathDB" id="TriTrypDB:ECC02_012058"/>
<organism evidence="3 4">
    <name type="scientific">Trypanosoma cruzi</name>
    <dbReference type="NCBI Taxonomy" id="5693"/>
    <lineage>
        <taxon>Eukaryota</taxon>
        <taxon>Discoba</taxon>
        <taxon>Euglenozoa</taxon>
        <taxon>Kinetoplastea</taxon>
        <taxon>Metakinetoplastina</taxon>
        <taxon>Trypanosomatida</taxon>
        <taxon>Trypanosomatidae</taxon>
        <taxon>Trypanosoma</taxon>
        <taxon>Schizotrypanum</taxon>
    </lineage>
</organism>
<reference evidence="3 4" key="1">
    <citation type="journal article" date="2019" name="Genome Biol. Evol.">
        <title>Nanopore Sequencing Significantly Improves Genome Assembly of the Protozoan Parasite Trypanosoma cruzi.</title>
        <authorList>
            <person name="Diaz-Viraque F."/>
            <person name="Pita S."/>
            <person name="Greif G."/>
            <person name="de Souza R.C.M."/>
            <person name="Iraola G."/>
            <person name="Robello C."/>
        </authorList>
    </citation>
    <scope>NUCLEOTIDE SEQUENCE [LARGE SCALE GENOMIC DNA]</scope>
    <source>
        <strain evidence="3 4">Berenice</strain>
    </source>
</reference>
<accession>A0A7J6XM14</accession>
<evidence type="ECO:0000313" key="3">
    <source>
        <dbReference type="EMBL" id="KAF5215263.1"/>
    </source>
</evidence>
<feature type="compositionally biased region" description="Polar residues" evidence="1">
    <location>
        <begin position="173"/>
        <end position="186"/>
    </location>
</feature>
<sequence length="201" mass="22627">MKHPTRTAQLRPAGAAGSKGQSRLFRPAVPMALGVALARRGGRCAMQPHCNACRRNSQVPPPPQQHNVQSATTPPHYRPFLFYYFIYFVCPFALSPTLVMSVQLHKRIKGKHNPTVPMQLNTLLHPPPLPHRRPQSNRRVNTTMRTTPSCSERWARRGHASPRSIFPPLKSSVPAQSSKQNQSANKPNHPPHSMKHIIRME</sequence>
<keyword evidence="2" id="KW-0472">Membrane</keyword>
<evidence type="ECO:0000256" key="1">
    <source>
        <dbReference type="SAM" id="MobiDB-lite"/>
    </source>
</evidence>
<evidence type="ECO:0000313" key="4">
    <source>
        <dbReference type="Proteomes" id="UP000583944"/>
    </source>
</evidence>
<feature type="compositionally biased region" description="Basic residues" evidence="1">
    <location>
        <begin position="192"/>
        <end position="201"/>
    </location>
</feature>
<feature type="region of interest" description="Disordered" evidence="1">
    <location>
        <begin position="123"/>
        <end position="201"/>
    </location>
</feature>
<keyword evidence="2" id="KW-0812">Transmembrane</keyword>
<dbReference type="AlphaFoldDB" id="A0A7J6XM14"/>
<proteinExistence type="predicted"/>
<name>A0A7J6XM14_TRYCR</name>
<protein>
    <submittedName>
        <fullName evidence="3">Uncharacterized protein</fullName>
    </submittedName>
</protein>
<dbReference type="Proteomes" id="UP000583944">
    <property type="component" value="Unassembled WGS sequence"/>
</dbReference>
<comment type="caution">
    <text evidence="3">The sequence shown here is derived from an EMBL/GenBank/DDBJ whole genome shotgun (WGS) entry which is preliminary data.</text>
</comment>
<evidence type="ECO:0000256" key="2">
    <source>
        <dbReference type="SAM" id="Phobius"/>
    </source>
</evidence>
<feature type="compositionally biased region" description="Polar residues" evidence="1">
    <location>
        <begin position="137"/>
        <end position="150"/>
    </location>
</feature>
<keyword evidence="2" id="KW-1133">Transmembrane helix</keyword>